<evidence type="ECO:0000256" key="3">
    <source>
        <dbReference type="PIRSR" id="PIRSR613078-2"/>
    </source>
</evidence>
<feature type="binding site" evidence="3">
    <location>
        <begin position="7"/>
        <end position="14"/>
    </location>
    <ligand>
        <name>substrate</name>
    </ligand>
</feature>
<evidence type="ECO:0008006" key="6">
    <source>
        <dbReference type="Google" id="ProtNLM"/>
    </source>
</evidence>
<name>A0A1G2IGA0_9BACT</name>
<dbReference type="InterPro" id="IPR013078">
    <property type="entry name" value="His_Pase_superF_clade-1"/>
</dbReference>
<evidence type="ECO:0000313" key="5">
    <source>
        <dbReference type="Proteomes" id="UP000176774"/>
    </source>
</evidence>
<sequence>MKVIIARHAETSENVKEINIGRDVDPLLTDIGKQQAKKLADFLKKEDIHFVYISPQKRAVHTAQEVLKHHPGAKVAEIAHLKEQNLGIYESLPKHEWKKIKAKASEPFHLFKPPKGENYVELKARVGAFFDNLVSRHEHDTVFLVSHGSALGILYLHIFDKEITEENYKMYRPENTAITILEIFKSADWRKTVKVHTLNSLEHLH</sequence>
<feature type="active site" description="Proton donor/acceptor" evidence="2">
    <location>
        <position position="83"/>
    </location>
</feature>
<gene>
    <name evidence="4" type="ORF">A2908_04215</name>
</gene>
<evidence type="ECO:0000313" key="4">
    <source>
        <dbReference type="EMBL" id="OGZ73450.1"/>
    </source>
</evidence>
<dbReference type="Proteomes" id="UP000176774">
    <property type="component" value="Unassembled WGS sequence"/>
</dbReference>
<dbReference type="PANTHER" id="PTHR46517">
    <property type="entry name" value="FRUCTOSE-2,6-BISPHOSPHATASE TIGAR"/>
    <property type="match status" value="1"/>
</dbReference>
<organism evidence="4 5">
    <name type="scientific">Candidatus Staskawiczbacteria bacterium RIFCSPLOWO2_01_FULL_38_12b</name>
    <dbReference type="NCBI Taxonomy" id="1802214"/>
    <lineage>
        <taxon>Bacteria</taxon>
        <taxon>Candidatus Staskawicziibacteriota</taxon>
    </lineage>
</organism>
<proteinExistence type="predicted"/>
<evidence type="ECO:0000256" key="1">
    <source>
        <dbReference type="ARBA" id="ARBA00022801"/>
    </source>
</evidence>
<protein>
    <recommendedName>
        <fullName evidence="6">Phosphoglycerate mutase</fullName>
    </recommendedName>
</protein>
<feature type="active site" description="Tele-phosphohistidine intermediate" evidence="2">
    <location>
        <position position="8"/>
    </location>
</feature>
<dbReference type="Pfam" id="PF00300">
    <property type="entry name" value="His_Phos_1"/>
    <property type="match status" value="1"/>
</dbReference>
<dbReference type="GO" id="GO:0043456">
    <property type="term" value="P:regulation of pentose-phosphate shunt"/>
    <property type="evidence" value="ECO:0007669"/>
    <property type="project" value="TreeGrafter"/>
</dbReference>
<evidence type="ECO:0000256" key="2">
    <source>
        <dbReference type="PIRSR" id="PIRSR613078-1"/>
    </source>
</evidence>
<dbReference type="GO" id="GO:0005829">
    <property type="term" value="C:cytosol"/>
    <property type="evidence" value="ECO:0007669"/>
    <property type="project" value="TreeGrafter"/>
</dbReference>
<dbReference type="AlphaFoldDB" id="A0A1G2IGA0"/>
<accession>A0A1G2IGA0</accession>
<dbReference type="CDD" id="cd07067">
    <property type="entry name" value="HP_PGM_like"/>
    <property type="match status" value="1"/>
</dbReference>
<comment type="caution">
    <text evidence="4">The sequence shown here is derived from an EMBL/GenBank/DDBJ whole genome shotgun (WGS) entry which is preliminary data.</text>
</comment>
<keyword evidence="1" id="KW-0378">Hydrolase</keyword>
<dbReference type="PANTHER" id="PTHR46517:SF1">
    <property type="entry name" value="FRUCTOSE-2,6-BISPHOSPHATASE TIGAR"/>
    <property type="match status" value="1"/>
</dbReference>
<dbReference type="Gene3D" id="3.40.50.1240">
    <property type="entry name" value="Phosphoglycerate mutase-like"/>
    <property type="match status" value="1"/>
</dbReference>
<dbReference type="PIRSF" id="PIRSF000709">
    <property type="entry name" value="6PFK_2-Ptase"/>
    <property type="match status" value="1"/>
</dbReference>
<reference evidence="4 5" key="1">
    <citation type="journal article" date="2016" name="Nat. Commun.">
        <title>Thousands of microbial genomes shed light on interconnected biogeochemical processes in an aquifer system.</title>
        <authorList>
            <person name="Anantharaman K."/>
            <person name="Brown C.T."/>
            <person name="Hug L.A."/>
            <person name="Sharon I."/>
            <person name="Castelle C.J."/>
            <person name="Probst A.J."/>
            <person name="Thomas B.C."/>
            <person name="Singh A."/>
            <person name="Wilkins M.J."/>
            <person name="Karaoz U."/>
            <person name="Brodie E.L."/>
            <person name="Williams K.H."/>
            <person name="Hubbard S.S."/>
            <person name="Banfield J.F."/>
        </authorList>
    </citation>
    <scope>NUCLEOTIDE SEQUENCE [LARGE SCALE GENOMIC DNA]</scope>
</reference>
<dbReference type="InterPro" id="IPR029033">
    <property type="entry name" value="His_PPase_superfam"/>
</dbReference>
<feature type="binding site" evidence="3">
    <location>
        <position position="58"/>
    </location>
    <ligand>
        <name>substrate</name>
    </ligand>
</feature>
<dbReference type="STRING" id="1802214.A2908_04215"/>
<dbReference type="GO" id="GO:0004331">
    <property type="term" value="F:fructose-2,6-bisphosphate 2-phosphatase activity"/>
    <property type="evidence" value="ECO:0007669"/>
    <property type="project" value="TreeGrafter"/>
</dbReference>
<dbReference type="EMBL" id="MHPA01000012">
    <property type="protein sequence ID" value="OGZ73450.1"/>
    <property type="molecule type" value="Genomic_DNA"/>
</dbReference>
<dbReference type="SUPFAM" id="SSF53254">
    <property type="entry name" value="Phosphoglycerate mutase-like"/>
    <property type="match status" value="1"/>
</dbReference>
<feature type="binding site" evidence="3">
    <location>
        <position position="94"/>
    </location>
    <ligand>
        <name>substrate</name>
    </ligand>
</feature>
<dbReference type="InterPro" id="IPR051695">
    <property type="entry name" value="Phosphoglycerate_Mutase"/>
</dbReference>
<dbReference type="GO" id="GO:0045820">
    <property type="term" value="P:negative regulation of glycolytic process"/>
    <property type="evidence" value="ECO:0007669"/>
    <property type="project" value="TreeGrafter"/>
</dbReference>
<dbReference type="SMART" id="SM00855">
    <property type="entry name" value="PGAM"/>
    <property type="match status" value="1"/>
</dbReference>